<reference evidence="11" key="1">
    <citation type="submission" date="2025-08" db="UniProtKB">
        <authorList>
            <consortium name="RefSeq"/>
        </authorList>
    </citation>
    <scope>IDENTIFICATION</scope>
    <source>
        <tissue evidence="11">Whole organism</tissue>
    </source>
</reference>
<evidence type="ECO:0000256" key="7">
    <source>
        <dbReference type="ARBA" id="ARBA00023004"/>
    </source>
</evidence>
<feature type="compositionally biased region" description="Low complexity" evidence="9">
    <location>
        <begin position="255"/>
        <end position="266"/>
    </location>
</feature>
<dbReference type="OrthoDB" id="3945418at2759"/>
<dbReference type="GO" id="GO:0016705">
    <property type="term" value="F:oxidoreductase activity, acting on paired donors, with incorporation or reduction of molecular oxygen"/>
    <property type="evidence" value="ECO:0007669"/>
    <property type="project" value="InterPro"/>
</dbReference>
<proteinExistence type="inferred from homology"/>
<dbReference type="GO" id="GO:0005789">
    <property type="term" value="C:endoplasmic reticulum membrane"/>
    <property type="evidence" value="ECO:0007669"/>
    <property type="project" value="UniProtKB-SubCell"/>
</dbReference>
<keyword evidence="4" id="KW-0349">Heme</keyword>
<keyword evidence="6" id="KW-0560">Oxidoreductase</keyword>
<sequence length="596" mass="67420">MILFPYRKLGTLLRLPLNNNNMSLCSFTSATQGVHSKKFRHSKINVRRWHMLSSFNQPRRVPVSVTNRENIYRAHASTEASPATDTEPVHKYETIPGPAPKPVLGNRFIFSKYGEFPLHRFWDSVFKMRSRHGDVVKIAAVKPGLDMVWLFNPEHIRMLYKAEDQCPIRPPFDLLQAYRRSRPEVFTSAGLVNGNGPEWKRLRKAIPSLLKFQTIASYRERQALVAHDLATAIKSHSSHNNTAISKDPSCNLVPSKSTRTKSTSFKSSQVLPENQTFCQRIAHDIPDVMQLLFRYTLEAVGVVALGRFQGCLTQNNTGAAEIITANENFLTSLGESIFALPLHTIFATPNYRRLRDAHDHINRVVEASFLDLESAFQESPSKLEREQPFVWSLMTNSQLSRQDRLLILIEVFMGGIDATASTLAFCLYFLARSPHWQEELHREVRGLNLTSDSLQDLPVLRGVLKESYRLRPSPSGVARILQRDVVVGGYEIKRGVLVQAIPFLASRAPTQFADPDVFNPGRWIRRDLQTKDGERDLLSQSFIMEDETSREADPDASSDAATAGNHPGFRETGLGQVLRLNMMPAAPIAIRFIERH</sequence>
<name>A0A8B7NCY8_HYAAZ</name>
<evidence type="ECO:0000256" key="9">
    <source>
        <dbReference type="SAM" id="MobiDB-lite"/>
    </source>
</evidence>
<comment type="cofactor">
    <cofactor evidence="1">
        <name>heme</name>
        <dbReference type="ChEBI" id="CHEBI:30413"/>
    </cofactor>
</comment>
<keyword evidence="10" id="KW-1185">Reference proteome</keyword>
<accession>A0A8B7NCY8</accession>
<feature type="region of interest" description="Disordered" evidence="9">
    <location>
        <begin position="240"/>
        <end position="266"/>
    </location>
</feature>
<protein>
    <submittedName>
        <fullName evidence="11">Cytochrome P450 302a1, mitochondrial</fullName>
    </submittedName>
</protein>
<dbReference type="SUPFAM" id="SSF48264">
    <property type="entry name" value="Cytochrome P450"/>
    <property type="match status" value="1"/>
</dbReference>
<dbReference type="RefSeq" id="XP_018011463.1">
    <property type="nucleotide sequence ID" value="XM_018155974.2"/>
</dbReference>
<dbReference type="InterPro" id="IPR036396">
    <property type="entry name" value="Cyt_P450_sf"/>
</dbReference>
<keyword evidence="5" id="KW-0479">Metal-binding</keyword>
<keyword evidence="8" id="KW-0503">Monooxygenase</keyword>
<keyword evidence="7" id="KW-0408">Iron</keyword>
<feature type="region of interest" description="Disordered" evidence="9">
    <location>
        <begin position="544"/>
        <end position="568"/>
    </location>
</feature>
<dbReference type="GO" id="GO:0005506">
    <property type="term" value="F:iron ion binding"/>
    <property type="evidence" value="ECO:0007669"/>
    <property type="project" value="InterPro"/>
</dbReference>
<dbReference type="Gene3D" id="1.10.630.10">
    <property type="entry name" value="Cytochrome P450"/>
    <property type="match status" value="1"/>
</dbReference>
<evidence type="ECO:0000256" key="2">
    <source>
        <dbReference type="ARBA" id="ARBA00003690"/>
    </source>
</evidence>
<dbReference type="InterPro" id="IPR001128">
    <property type="entry name" value="Cyt_P450"/>
</dbReference>
<evidence type="ECO:0000313" key="10">
    <source>
        <dbReference type="Proteomes" id="UP000694843"/>
    </source>
</evidence>
<dbReference type="GeneID" id="108668730"/>
<gene>
    <name evidence="11" type="primary">LOC108668730</name>
</gene>
<dbReference type="Proteomes" id="UP000694843">
    <property type="component" value="Unplaced"/>
</dbReference>
<dbReference type="PANTHER" id="PTHR24279">
    <property type="entry name" value="CYTOCHROME P450"/>
    <property type="match status" value="1"/>
</dbReference>
<evidence type="ECO:0000256" key="1">
    <source>
        <dbReference type="ARBA" id="ARBA00001971"/>
    </source>
</evidence>
<dbReference type="PANTHER" id="PTHR24279:SF120">
    <property type="entry name" value="CYTOCHROME P450"/>
    <property type="match status" value="1"/>
</dbReference>
<comment type="similarity">
    <text evidence="3">Belongs to the cytochrome P450 family.</text>
</comment>
<dbReference type="PRINTS" id="PR00465">
    <property type="entry name" value="EP450IV"/>
</dbReference>
<evidence type="ECO:0000313" key="11">
    <source>
        <dbReference type="RefSeq" id="XP_018011463.1"/>
    </source>
</evidence>
<comment type="function">
    <text evidence="2">May be involved in the metabolism of insect hormones and in the breakdown of synthetic insecticides.</text>
</comment>
<evidence type="ECO:0000256" key="8">
    <source>
        <dbReference type="ARBA" id="ARBA00023033"/>
    </source>
</evidence>
<dbReference type="KEGG" id="hazt:108668730"/>
<evidence type="ECO:0000256" key="6">
    <source>
        <dbReference type="ARBA" id="ARBA00023002"/>
    </source>
</evidence>
<dbReference type="Pfam" id="PF00067">
    <property type="entry name" value="p450"/>
    <property type="match status" value="1"/>
</dbReference>
<evidence type="ECO:0000256" key="3">
    <source>
        <dbReference type="ARBA" id="ARBA00010617"/>
    </source>
</evidence>
<evidence type="ECO:0000256" key="5">
    <source>
        <dbReference type="ARBA" id="ARBA00022723"/>
    </source>
</evidence>
<dbReference type="GO" id="GO:0020037">
    <property type="term" value="F:heme binding"/>
    <property type="evidence" value="ECO:0007669"/>
    <property type="project" value="InterPro"/>
</dbReference>
<dbReference type="GO" id="GO:0004497">
    <property type="term" value="F:monooxygenase activity"/>
    <property type="evidence" value="ECO:0007669"/>
    <property type="project" value="UniProtKB-KW"/>
</dbReference>
<feature type="region of interest" description="Disordered" evidence="9">
    <location>
        <begin position="76"/>
        <end position="95"/>
    </location>
</feature>
<dbReference type="InterPro" id="IPR050479">
    <property type="entry name" value="CYP11_CYP27_families"/>
</dbReference>
<dbReference type="InterPro" id="IPR002403">
    <property type="entry name" value="Cyt_P450_E_grp-IV"/>
</dbReference>
<evidence type="ECO:0000256" key="4">
    <source>
        <dbReference type="ARBA" id="ARBA00022617"/>
    </source>
</evidence>
<dbReference type="AlphaFoldDB" id="A0A8B7NCY8"/>
<organism evidence="10 11">
    <name type="scientific">Hyalella azteca</name>
    <name type="common">Amphipod</name>
    <dbReference type="NCBI Taxonomy" id="294128"/>
    <lineage>
        <taxon>Eukaryota</taxon>
        <taxon>Metazoa</taxon>
        <taxon>Ecdysozoa</taxon>
        <taxon>Arthropoda</taxon>
        <taxon>Crustacea</taxon>
        <taxon>Multicrustacea</taxon>
        <taxon>Malacostraca</taxon>
        <taxon>Eumalacostraca</taxon>
        <taxon>Peracarida</taxon>
        <taxon>Amphipoda</taxon>
        <taxon>Senticaudata</taxon>
        <taxon>Talitrida</taxon>
        <taxon>Talitroidea</taxon>
        <taxon>Hyalellidae</taxon>
        <taxon>Hyalella</taxon>
    </lineage>
</organism>